<protein>
    <submittedName>
        <fullName evidence="4">NUDIX domain-containing protein</fullName>
    </submittedName>
</protein>
<dbReference type="PROSITE" id="PS00893">
    <property type="entry name" value="NUDIX_BOX"/>
    <property type="match status" value="1"/>
</dbReference>
<dbReference type="PANTHER" id="PTHR21340">
    <property type="entry name" value="DIADENOSINE 5,5-P1,P4-TETRAPHOSPHATE PYROPHOSPHOHYDROLASE MUTT"/>
    <property type="match status" value="1"/>
</dbReference>
<dbReference type="PANTHER" id="PTHR21340:SF7">
    <property type="entry name" value="NUDIX HYDROLASE DOMAIN-CONTAINING PROTEIN"/>
    <property type="match status" value="1"/>
</dbReference>
<dbReference type="Gene3D" id="3.90.79.10">
    <property type="entry name" value="Nucleoside Triphosphate Pyrophosphohydrolase"/>
    <property type="match status" value="1"/>
</dbReference>
<comment type="caution">
    <text evidence="4">The sequence shown here is derived from an EMBL/GenBank/DDBJ whole genome shotgun (WGS) entry which is preliminary data.</text>
</comment>
<proteinExistence type="predicted"/>
<dbReference type="Proteomes" id="UP000479692">
    <property type="component" value="Unassembled WGS sequence"/>
</dbReference>
<sequence length="162" mass="17862">MPDTSCGILLWRRDADAVRVLLTHPGGPFFRNRDDGAWTIPKGGGEPGESHEATALREFAEELGSPLQGALRPLGQIRQRGGKLVHAFAVEGDFDVAHLRSNEFECEWPPRSGRLQRFPEVDRAAWFTFDQARVKLLASQCELLDRLDALLSAGSKETVPGA</sequence>
<evidence type="ECO:0000259" key="3">
    <source>
        <dbReference type="PROSITE" id="PS51462"/>
    </source>
</evidence>
<organism evidence="4 5">
    <name type="scientific">Noviluteimonas gilva</name>
    <dbReference type="NCBI Taxonomy" id="2682097"/>
    <lineage>
        <taxon>Bacteria</taxon>
        <taxon>Pseudomonadati</taxon>
        <taxon>Pseudomonadota</taxon>
        <taxon>Gammaproteobacteria</taxon>
        <taxon>Lysobacterales</taxon>
        <taxon>Lysobacteraceae</taxon>
        <taxon>Noviluteimonas</taxon>
    </lineage>
</organism>
<dbReference type="RefSeq" id="WP_156641688.1">
    <property type="nucleotide sequence ID" value="NZ_WOXT01000002.1"/>
</dbReference>
<gene>
    <name evidence="4" type="ORF">GN331_09280</name>
</gene>
<comment type="cofactor">
    <cofactor evidence="1">
        <name>Mg(2+)</name>
        <dbReference type="ChEBI" id="CHEBI:18420"/>
    </cofactor>
</comment>
<dbReference type="GO" id="GO:0004081">
    <property type="term" value="F:bis(5'-nucleosyl)-tetraphosphatase (asymmetrical) activity"/>
    <property type="evidence" value="ECO:0007669"/>
    <property type="project" value="TreeGrafter"/>
</dbReference>
<keyword evidence="2" id="KW-0378">Hydrolase</keyword>
<feature type="domain" description="Nudix hydrolase" evidence="3">
    <location>
        <begin position="1"/>
        <end position="151"/>
    </location>
</feature>
<dbReference type="CDD" id="cd04662">
    <property type="entry name" value="NUDIX_Hydrolase"/>
    <property type="match status" value="1"/>
</dbReference>
<dbReference type="SUPFAM" id="SSF55811">
    <property type="entry name" value="Nudix"/>
    <property type="match status" value="1"/>
</dbReference>
<evidence type="ECO:0000256" key="1">
    <source>
        <dbReference type="ARBA" id="ARBA00001946"/>
    </source>
</evidence>
<dbReference type="PROSITE" id="PS51462">
    <property type="entry name" value="NUDIX"/>
    <property type="match status" value="1"/>
</dbReference>
<dbReference type="InterPro" id="IPR020084">
    <property type="entry name" value="NUDIX_hydrolase_CS"/>
</dbReference>
<dbReference type="InterPro" id="IPR051325">
    <property type="entry name" value="Nudix_hydrolase_domain"/>
</dbReference>
<evidence type="ECO:0000313" key="5">
    <source>
        <dbReference type="Proteomes" id="UP000479692"/>
    </source>
</evidence>
<dbReference type="Pfam" id="PF00293">
    <property type="entry name" value="NUDIX"/>
    <property type="match status" value="1"/>
</dbReference>
<keyword evidence="5" id="KW-1185">Reference proteome</keyword>
<dbReference type="GO" id="GO:0006167">
    <property type="term" value="P:AMP biosynthetic process"/>
    <property type="evidence" value="ECO:0007669"/>
    <property type="project" value="TreeGrafter"/>
</dbReference>
<dbReference type="AlphaFoldDB" id="A0A7C9HMC7"/>
<dbReference type="EMBL" id="WOXT01000002">
    <property type="protein sequence ID" value="MUV14397.1"/>
    <property type="molecule type" value="Genomic_DNA"/>
</dbReference>
<dbReference type="InterPro" id="IPR015797">
    <property type="entry name" value="NUDIX_hydrolase-like_dom_sf"/>
</dbReference>
<evidence type="ECO:0000256" key="2">
    <source>
        <dbReference type="ARBA" id="ARBA00022801"/>
    </source>
</evidence>
<name>A0A7C9HMC7_9GAMM</name>
<reference evidence="4 5" key="1">
    <citation type="submission" date="2019-12" db="EMBL/GenBank/DDBJ databases">
        <authorList>
            <person name="Xu J."/>
        </authorList>
    </citation>
    <scope>NUCLEOTIDE SEQUENCE [LARGE SCALE GENOMIC DNA]</scope>
    <source>
        <strain evidence="4 5">HX-5-24</strain>
    </source>
</reference>
<accession>A0A7C9HMC7</accession>
<dbReference type="GO" id="GO:0006754">
    <property type="term" value="P:ATP biosynthetic process"/>
    <property type="evidence" value="ECO:0007669"/>
    <property type="project" value="TreeGrafter"/>
</dbReference>
<dbReference type="InterPro" id="IPR000086">
    <property type="entry name" value="NUDIX_hydrolase_dom"/>
</dbReference>
<evidence type="ECO:0000313" key="4">
    <source>
        <dbReference type="EMBL" id="MUV14397.1"/>
    </source>
</evidence>